<evidence type="ECO:0000256" key="1">
    <source>
        <dbReference type="SAM" id="SignalP"/>
    </source>
</evidence>
<dbReference type="AlphaFoldDB" id="A0A7M1S517"/>
<evidence type="ECO:0000313" key="3">
    <source>
        <dbReference type="EMBL" id="QOR61829.1"/>
    </source>
</evidence>
<feature type="domain" description="Lcl C-terminal" evidence="2">
    <location>
        <begin position="44"/>
        <end position="158"/>
    </location>
</feature>
<dbReference type="EMBL" id="CP063164">
    <property type="protein sequence ID" value="QOR61829.1"/>
    <property type="molecule type" value="Genomic_DNA"/>
</dbReference>
<keyword evidence="4" id="KW-1185">Reference proteome</keyword>
<dbReference type="KEGG" id="sinu:IMZ28_10470"/>
<gene>
    <name evidence="3" type="ORF">IMZ28_10470</name>
</gene>
<dbReference type="InterPro" id="IPR011460">
    <property type="entry name" value="Lcl_C"/>
</dbReference>
<dbReference type="Pfam" id="PF07603">
    <property type="entry name" value="Lcl_C"/>
    <property type="match status" value="1"/>
</dbReference>
<dbReference type="Proteomes" id="UP000595074">
    <property type="component" value="Chromosome"/>
</dbReference>
<name>A0A7M1S517_9BACT</name>
<feature type="signal peptide" evidence="1">
    <location>
        <begin position="1"/>
        <end position="19"/>
    </location>
</feature>
<sequence length="163" mass="18383">MKKMVTGLGILLAASFVFAGGNAAKALPAVAKIGNPCQAETVYVDSDTNLMWQDAPYTDAEDGAYAREYSAGKAGNLRHAVDYCRRLDYAGYRDWRLPTVDELMAVHRIEGEVFKNFRDKDFWSSTPTSDGKYYVIYPADAYKYKRSKSQSNYIRCVRCTKNK</sequence>
<keyword evidence="1" id="KW-0732">Signal</keyword>
<protein>
    <submittedName>
        <fullName evidence="3">DUF1566 domain-containing protein</fullName>
    </submittedName>
</protein>
<accession>A0A7M1S517</accession>
<reference evidence="3 4" key="1">
    <citation type="submission" date="2020-10" db="EMBL/GenBank/DDBJ databases">
        <title>The genome of sulfurovum sp.</title>
        <authorList>
            <person name="Xie S."/>
            <person name="Shao Z."/>
            <person name="Jiang L."/>
        </authorList>
    </citation>
    <scope>NUCLEOTIDE SEQUENCE [LARGE SCALE GENOMIC DNA]</scope>
    <source>
        <strain evidence="3 4">ST-419</strain>
    </source>
</reference>
<proteinExistence type="predicted"/>
<evidence type="ECO:0000313" key="4">
    <source>
        <dbReference type="Proteomes" id="UP000595074"/>
    </source>
</evidence>
<dbReference type="RefSeq" id="WP_197548538.1">
    <property type="nucleotide sequence ID" value="NZ_CP063164.1"/>
</dbReference>
<organism evidence="3 4">
    <name type="scientific">Sulfurovum indicum</name>
    <dbReference type="NCBI Taxonomy" id="2779528"/>
    <lineage>
        <taxon>Bacteria</taxon>
        <taxon>Pseudomonadati</taxon>
        <taxon>Campylobacterota</taxon>
        <taxon>Epsilonproteobacteria</taxon>
        <taxon>Campylobacterales</taxon>
        <taxon>Sulfurovaceae</taxon>
        <taxon>Sulfurovum</taxon>
    </lineage>
</organism>
<evidence type="ECO:0000259" key="2">
    <source>
        <dbReference type="Pfam" id="PF07603"/>
    </source>
</evidence>
<feature type="chain" id="PRO_5029545262" evidence="1">
    <location>
        <begin position="20"/>
        <end position="163"/>
    </location>
</feature>